<keyword evidence="1" id="KW-0479">Metal-binding</keyword>
<name>A0ABS1DZV9_RUBGE</name>
<sequence>MTATVHPRLALFDPDELATPALPVCDHYSGVEARMRKSLALQAELGPIFDVTLDGEDGAPVGGELEHAELMAELVGGPDNRYGRVGIRLQAVDHPRFEQVADLVVGRVGARLAYLMIPKPRGLADFERAAATVDESTRRHGLARTIPLHAMVETHGALREVQALAAHPRIESLSFGLMDFVSAHRGAIPQSAMGVTGQFEHPLVLRAKLEVAAACHGFGKVPSHCVVTEFKDAKAIAEAAEKASRRLGYTRMWSIHPSQIQPIVDAFAPSTAEVDLAIEIIVAAQAAGWAPIRHRDTLHDRASYRYFWQVLERAHQTSGRDGPQLPAEVRRAFFGESCARRARAPTQVLYKT</sequence>
<protein>
    <submittedName>
        <fullName evidence="3">CoA ester lyase</fullName>
    </submittedName>
</protein>
<evidence type="ECO:0000313" key="4">
    <source>
        <dbReference type="Proteomes" id="UP001041814"/>
    </source>
</evidence>
<dbReference type="PANTHER" id="PTHR11105:SF0">
    <property type="entry name" value="CITRAMALYL-COA LYASE, MITOCHONDRIAL"/>
    <property type="match status" value="1"/>
</dbReference>
<evidence type="ECO:0000259" key="2">
    <source>
        <dbReference type="Pfam" id="PF03328"/>
    </source>
</evidence>
<dbReference type="InterPro" id="IPR005000">
    <property type="entry name" value="Aldolase/citrate-lyase_domain"/>
</dbReference>
<accession>A0ABS1DZV9</accession>
<dbReference type="InterPro" id="IPR040186">
    <property type="entry name" value="Citramalyl-CoA_lyase"/>
</dbReference>
<dbReference type="PANTHER" id="PTHR11105">
    <property type="entry name" value="CITRATE LYASE SUBUNIT BETA-RELATED"/>
    <property type="match status" value="1"/>
</dbReference>
<dbReference type="RefSeq" id="WP_200379785.1">
    <property type="nucleotide sequence ID" value="NZ_NRRU01000097.1"/>
</dbReference>
<organism evidence="3 4">
    <name type="scientific">Rubrivivax gelatinosus</name>
    <name type="common">Rhodocyclus gelatinosus</name>
    <name type="synonym">Rhodopseudomonas gelatinosa</name>
    <dbReference type="NCBI Taxonomy" id="28068"/>
    <lineage>
        <taxon>Bacteria</taxon>
        <taxon>Pseudomonadati</taxon>
        <taxon>Pseudomonadota</taxon>
        <taxon>Betaproteobacteria</taxon>
        <taxon>Burkholderiales</taxon>
        <taxon>Sphaerotilaceae</taxon>
        <taxon>Rubrivivax</taxon>
    </lineage>
</organism>
<dbReference type="Gene3D" id="6.10.140.960">
    <property type="match status" value="1"/>
</dbReference>
<dbReference type="Pfam" id="PF03328">
    <property type="entry name" value="HpcH_HpaI"/>
    <property type="match status" value="1"/>
</dbReference>
<comment type="caution">
    <text evidence="3">The sequence shown here is derived from an EMBL/GenBank/DDBJ whole genome shotgun (WGS) entry which is preliminary data.</text>
</comment>
<reference evidence="3" key="2">
    <citation type="journal article" date="2020" name="Microorganisms">
        <title>Osmotic Adaptation and Compatible Solute Biosynthesis of Phototrophic Bacteria as Revealed from Genome Analyses.</title>
        <authorList>
            <person name="Imhoff J.F."/>
            <person name="Rahn T."/>
            <person name="Kunzel S."/>
            <person name="Keller A."/>
            <person name="Neulinger S.C."/>
        </authorList>
    </citation>
    <scope>NUCLEOTIDE SEQUENCE</scope>
    <source>
        <strain evidence="3">IM 151</strain>
    </source>
</reference>
<evidence type="ECO:0000313" key="3">
    <source>
        <dbReference type="EMBL" id="MBK1715103.1"/>
    </source>
</evidence>
<dbReference type="Gene3D" id="3.20.20.60">
    <property type="entry name" value="Phosphoenolpyruvate-binding domains"/>
    <property type="match status" value="1"/>
</dbReference>
<reference evidence="3" key="1">
    <citation type="submission" date="2017-08" db="EMBL/GenBank/DDBJ databases">
        <authorList>
            <person name="Imhoff J.F."/>
            <person name="Rahn T."/>
            <person name="Kuenzel S."/>
            <person name="Neulinger S.C."/>
        </authorList>
    </citation>
    <scope>NUCLEOTIDE SEQUENCE</scope>
    <source>
        <strain evidence="3">IM 151</strain>
    </source>
</reference>
<keyword evidence="4" id="KW-1185">Reference proteome</keyword>
<dbReference type="GO" id="GO:0016829">
    <property type="term" value="F:lyase activity"/>
    <property type="evidence" value="ECO:0007669"/>
    <property type="project" value="UniProtKB-KW"/>
</dbReference>
<dbReference type="InterPro" id="IPR015813">
    <property type="entry name" value="Pyrv/PenolPyrv_kinase-like_dom"/>
</dbReference>
<gene>
    <name evidence="3" type="ORF">CKO43_20295</name>
</gene>
<evidence type="ECO:0000256" key="1">
    <source>
        <dbReference type="ARBA" id="ARBA00022723"/>
    </source>
</evidence>
<dbReference type="SUPFAM" id="SSF51621">
    <property type="entry name" value="Phosphoenolpyruvate/pyruvate domain"/>
    <property type="match status" value="1"/>
</dbReference>
<proteinExistence type="predicted"/>
<dbReference type="Proteomes" id="UP001041814">
    <property type="component" value="Unassembled WGS sequence"/>
</dbReference>
<dbReference type="EMBL" id="NRRU01000097">
    <property type="protein sequence ID" value="MBK1715103.1"/>
    <property type="molecule type" value="Genomic_DNA"/>
</dbReference>
<keyword evidence="3" id="KW-0456">Lyase</keyword>
<feature type="domain" description="HpcH/HpaI aldolase/citrate lyase" evidence="2">
    <location>
        <begin position="84"/>
        <end position="257"/>
    </location>
</feature>
<dbReference type="InterPro" id="IPR040442">
    <property type="entry name" value="Pyrv_kinase-like_dom_sf"/>
</dbReference>